<dbReference type="Gene3D" id="3.10.129.10">
    <property type="entry name" value="Hotdog Thioesterase"/>
    <property type="match status" value="1"/>
</dbReference>
<sequence>MSTAAGSVGFQIPAEHPACDGHFPGFPVVPGAVLLDEILSRLESALAIDLCGWRLSVAKFPAPLAPGAEVSLEYRLDEQGAVRFGLVSDGRAVASGILVLR</sequence>
<evidence type="ECO:0000313" key="2">
    <source>
        <dbReference type="EMBL" id="WWF01129.1"/>
    </source>
</evidence>
<name>A0ABZ2F3Z0_METCP</name>
<gene>
    <name evidence="2" type="ORF">N4J17_11700</name>
</gene>
<keyword evidence="3" id="KW-1185">Reference proteome</keyword>
<protein>
    <recommendedName>
        <fullName evidence="1">ApeI dehydratase-like domain-containing protein</fullName>
    </recommendedName>
</protein>
<reference evidence="2 3" key="1">
    <citation type="submission" date="2022-09" db="EMBL/GenBank/DDBJ databases">
        <authorList>
            <person name="Giprobiosintez L."/>
        </authorList>
    </citation>
    <scope>NUCLEOTIDE SEQUENCE [LARGE SCALE GENOMIC DNA]</scope>
    <source>
        <strain evidence="3">VKPM-B-12549 (GBS-15)</strain>
    </source>
</reference>
<dbReference type="InterPro" id="IPR029069">
    <property type="entry name" value="HotDog_dom_sf"/>
</dbReference>
<feature type="domain" description="ApeI dehydratase-like" evidence="1">
    <location>
        <begin position="8"/>
        <end position="96"/>
    </location>
</feature>
<dbReference type="SUPFAM" id="SSF54637">
    <property type="entry name" value="Thioesterase/thiol ester dehydrase-isomerase"/>
    <property type="match status" value="1"/>
</dbReference>
<organism evidence="2 3">
    <name type="scientific">Methylococcus capsulatus</name>
    <dbReference type="NCBI Taxonomy" id="414"/>
    <lineage>
        <taxon>Bacteria</taxon>
        <taxon>Pseudomonadati</taxon>
        <taxon>Pseudomonadota</taxon>
        <taxon>Gammaproteobacteria</taxon>
        <taxon>Methylococcales</taxon>
        <taxon>Methylococcaceae</taxon>
        <taxon>Methylococcus</taxon>
    </lineage>
</organism>
<dbReference type="Pfam" id="PF22818">
    <property type="entry name" value="ApeI-like"/>
    <property type="match status" value="1"/>
</dbReference>
<evidence type="ECO:0000259" key="1">
    <source>
        <dbReference type="Pfam" id="PF22818"/>
    </source>
</evidence>
<dbReference type="EMBL" id="CP104311">
    <property type="protein sequence ID" value="WWF01129.1"/>
    <property type="molecule type" value="Genomic_DNA"/>
</dbReference>
<dbReference type="InterPro" id="IPR054545">
    <property type="entry name" value="ApeI-like"/>
</dbReference>
<dbReference type="Proteomes" id="UP001359308">
    <property type="component" value="Chromosome"/>
</dbReference>
<proteinExistence type="predicted"/>
<dbReference type="RefSeq" id="WP_198321384.1">
    <property type="nucleotide sequence ID" value="NZ_CP104311.1"/>
</dbReference>
<evidence type="ECO:0000313" key="3">
    <source>
        <dbReference type="Proteomes" id="UP001359308"/>
    </source>
</evidence>
<accession>A0ABZ2F3Z0</accession>